<dbReference type="InterPro" id="IPR017824">
    <property type="entry name" value="Aminodeoxychorismate_lyase_IV"/>
</dbReference>
<dbReference type="InterPro" id="IPR043131">
    <property type="entry name" value="BCAT-like_N"/>
</dbReference>
<reference evidence="15 16" key="1">
    <citation type="submission" date="2018-05" db="EMBL/GenBank/DDBJ databases">
        <title>Genomic Encyclopedia of Type Strains, Phase IV (KMG-IV): sequencing the most valuable type-strain genomes for metagenomic binning, comparative biology and taxonomic classification.</title>
        <authorList>
            <person name="Goeker M."/>
        </authorList>
    </citation>
    <scope>NUCLEOTIDE SEQUENCE [LARGE SCALE GENOMIC DNA]</scope>
    <source>
        <strain evidence="15 16">DSM 23606</strain>
    </source>
</reference>
<evidence type="ECO:0000256" key="14">
    <source>
        <dbReference type="RuleBase" id="RU004516"/>
    </source>
</evidence>
<dbReference type="GO" id="GO:0008696">
    <property type="term" value="F:4-amino-4-deoxychorismate lyase activity"/>
    <property type="evidence" value="ECO:0007669"/>
    <property type="project" value="UniProtKB-UniRule"/>
</dbReference>
<dbReference type="PANTHER" id="PTHR42743:SF2">
    <property type="entry name" value="AMINODEOXYCHORISMATE LYASE"/>
    <property type="match status" value="1"/>
</dbReference>
<dbReference type="NCBIfam" id="NF004761">
    <property type="entry name" value="PRK06092.1"/>
    <property type="match status" value="1"/>
</dbReference>
<comment type="caution">
    <text evidence="15">The sequence shown here is derived from an EMBL/GenBank/DDBJ whole genome shotgun (WGS) entry which is preliminary data.</text>
</comment>
<dbReference type="RefSeq" id="WP_246004689.1">
    <property type="nucleotide sequence ID" value="NZ_QGTJ01000010.1"/>
</dbReference>
<evidence type="ECO:0000256" key="6">
    <source>
        <dbReference type="ARBA" id="ARBA00023239"/>
    </source>
</evidence>
<dbReference type="EC" id="4.1.3.38" evidence="8 12"/>
<gene>
    <name evidence="15" type="ORF">C7443_11089</name>
</gene>
<dbReference type="InterPro" id="IPR018300">
    <property type="entry name" value="Aminotrans_IV_CS"/>
</dbReference>
<evidence type="ECO:0000256" key="4">
    <source>
        <dbReference type="ARBA" id="ARBA00022898"/>
    </source>
</evidence>
<dbReference type="GO" id="GO:0005829">
    <property type="term" value="C:cytosol"/>
    <property type="evidence" value="ECO:0007669"/>
    <property type="project" value="TreeGrafter"/>
</dbReference>
<evidence type="ECO:0000256" key="9">
    <source>
        <dbReference type="ARBA" id="ARBA00049529"/>
    </source>
</evidence>
<evidence type="ECO:0000256" key="2">
    <source>
        <dbReference type="ARBA" id="ARBA00009320"/>
    </source>
</evidence>
<evidence type="ECO:0000313" key="15">
    <source>
        <dbReference type="EMBL" id="PWV59544.1"/>
    </source>
</evidence>
<evidence type="ECO:0000256" key="5">
    <source>
        <dbReference type="ARBA" id="ARBA00022909"/>
    </source>
</evidence>
<dbReference type="FunFam" id="3.20.10.10:FF:000002">
    <property type="entry name" value="D-alanine aminotransferase"/>
    <property type="match status" value="1"/>
</dbReference>
<protein>
    <recommendedName>
        <fullName evidence="11 12">Aminodeoxychorismate lyase</fullName>
        <ecNumber evidence="8 12">4.1.3.38</ecNumber>
    </recommendedName>
</protein>
<comment type="catalytic activity">
    <reaction evidence="9">
        <text>4-amino-4-deoxychorismate = 4-aminobenzoate + pyruvate + H(+)</text>
        <dbReference type="Rhea" id="RHEA:16201"/>
        <dbReference type="ChEBI" id="CHEBI:15361"/>
        <dbReference type="ChEBI" id="CHEBI:15378"/>
        <dbReference type="ChEBI" id="CHEBI:17836"/>
        <dbReference type="ChEBI" id="CHEBI:58406"/>
        <dbReference type="EC" id="4.1.3.38"/>
    </reaction>
</comment>
<dbReference type="PANTHER" id="PTHR42743">
    <property type="entry name" value="AMINO-ACID AMINOTRANSFERASE"/>
    <property type="match status" value="1"/>
</dbReference>
<dbReference type="Pfam" id="PF01063">
    <property type="entry name" value="Aminotran_4"/>
    <property type="match status" value="1"/>
</dbReference>
<evidence type="ECO:0000256" key="10">
    <source>
        <dbReference type="ARBA" id="ARBA00054027"/>
    </source>
</evidence>
<evidence type="ECO:0000256" key="12">
    <source>
        <dbReference type="NCBIfam" id="TIGR03461"/>
    </source>
</evidence>
<evidence type="ECO:0000256" key="1">
    <source>
        <dbReference type="ARBA" id="ARBA00001933"/>
    </source>
</evidence>
<evidence type="ECO:0000256" key="8">
    <source>
        <dbReference type="ARBA" id="ARBA00035676"/>
    </source>
</evidence>
<evidence type="ECO:0000313" key="16">
    <source>
        <dbReference type="Proteomes" id="UP000246569"/>
    </source>
</evidence>
<dbReference type="EMBL" id="QGTJ01000010">
    <property type="protein sequence ID" value="PWV59544.1"/>
    <property type="molecule type" value="Genomic_DNA"/>
</dbReference>
<evidence type="ECO:0000256" key="7">
    <source>
        <dbReference type="ARBA" id="ARBA00035633"/>
    </source>
</evidence>
<dbReference type="PROSITE" id="PS00770">
    <property type="entry name" value="AA_TRANSFER_CLASS_4"/>
    <property type="match status" value="1"/>
</dbReference>
<dbReference type="AlphaFoldDB" id="A0A317MSD3"/>
<comment type="pathway">
    <text evidence="7">Cofactor biosynthesis; tetrahydrofolate biosynthesis; 4-aminobenzoate from chorismate: step 2/2.</text>
</comment>
<dbReference type="InterPro" id="IPR050571">
    <property type="entry name" value="Class-IV_PLP-Dep_Aminotrnsfr"/>
</dbReference>
<dbReference type="GO" id="GO:0030170">
    <property type="term" value="F:pyridoxal phosphate binding"/>
    <property type="evidence" value="ECO:0007669"/>
    <property type="project" value="InterPro"/>
</dbReference>
<dbReference type="GO" id="GO:0046656">
    <property type="term" value="P:folic acid biosynthetic process"/>
    <property type="evidence" value="ECO:0007669"/>
    <property type="project" value="UniProtKB-KW"/>
</dbReference>
<keyword evidence="4 14" id="KW-0663">Pyridoxal phosphate</keyword>
<evidence type="ECO:0000256" key="3">
    <source>
        <dbReference type="ARBA" id="ARBA00011738"/>
    </source>
</evidence>
<dbReference type="InterPro" id="IPR001544">
    <property type="entry name" value="Aminotrans_IV"/>
</dbReference>
<dbReference type="Gene3D" id="3.20.10.10">
    <property type="entry name" value="D-amino Acid Aminotransferase, subunit A, domain 2"/>
    <property type="match status" value="1"/>
</dbReference>
<dbReference type="NCBIfam" id="TIGR03461">
    <property type="entry name" value="pabC_Proteo"/>
    <property type="match status" value="1"/>
</dbReference>
<evidence type="ECO:0000256" key="13">
    <source>
        <dbReference type="RuleBase" id="RU004106"/>
    </source>
</evidence>
<comment type="subunit">
    <text evidence="3">Homodimer.</text>
</comment>
<organism evidence="15 16">
    <name type="scientific">Plasticicumulans acidivorans</name>
    <dbReference type="NCBI Taxonomy" id="886464"/>
    <lineage>
        <taxon>Bacteria</taxon>
        <taxon>Pseudomonadati</taxon>
        <taxon>Pseudomonadota</taxon>
        <taxon>Gammaproteobacteria</taxon>
        <taxon>Candidatus Competibacteraceae</taxon>
        <taxon>Plasticicumulans</taxon>
    </lineage>
</organism>
<accession>A0A317MSD3</accession>
<dbReference type="InterPro" id="IPR036038">
    <property type="entry name" value="Aminotransferase-like"/>
</dbReference>
<name>A0A317MSD3_9GAMM</name>
<dbReference type="InterPro" id="IPR043132">
    <property type="entry name" value="BCAT-like_C"/>
</dbReference>
<evidence type="ECO:0000256" key="11">
    <source>
        <dbReference type="ARBA" id="ARBA00069174"/>
    </source>
</evidence>
<keyword evidence="6 15" id="KW-0456">Lyase</keyword>
<keyword evidence="5" id="KW-0289">Folate biosynthesis</keyword>
<proteinExistence type="inferred from homology"/>
<keyword evidence="16" id="KW-1185">Reference proteome</keyword>
<comment type="similarity">
    <text evidence="2 13">Belongs to the class-IV pyridoxal-phosphate-dependent aminotransferase family.</text>
</comment>
<dbReference type="CDD" id="cd01559">
    <property type="entry name" value="ADCL_like"/>
    <property type="match status" value="1"/>
</dbReference>
<comment type="cofactor">
    <cofactor evidence="1 14">
        <name>pyridoxal 5'-phosphate</name>
        <dbReference type="ChEBI" id="CHEBI:597326"/>
    </cofactor>
</comment>
<sequence length="274" mass="29797">MTTGLMCLIDGLASDRLPVTDRGLAYGDGLFETLAVIDGRPRYWSRHLARLARGCARLGLAMPDEDLLAAEAARLLAARRQAVLKLILTRGSGGRGYRPPQPAQPRRIFSVHDWPAAAGAAQPIAVRWCTHPLSLNPRLAGLKHLNRLDQVLARSEWDDEFDEGLMRDLDGGVIEATAANLFFVRDGVLVTPLLDRAGICGVMRERLLELATAAGLPWLERRVDMTEVEAASELFLSNSVFGIRPIARLGERSFPAPGALTTRLLACLATDCAA</sequence>
<comment type="function">
    <text evidence="10">Involved in the biosynthesis of p-aminobenzoate (PABA), a precursor of tetrahydrofolate. Converts 4-amino-4-deoxychorismate into 4-aminobenzoate (PABA) and pyruvate.</text>
</comment>
<dbReference type="GO" id="GO:0008153">
    <property type="term" value="P:4-aminobenzoate biosynthetic process"/>
    <property type="evidence" value="ECO:0007669"/>
    <property type="project" value="UniProtKB-UniRule"/>
</dbReference>
<dbReference type="Gene3D" id="3.30.470.10">
    <property type="match status" value="1"/>
</dbReference>
<dbReference type="SUPFAM" id="SSF56752">
    <property type="entry name" value="D-aminoacid aminotransferase-like PLP-dependent enzymes"/>
    <property type="match status" value="1"/>
</dbReference>
<dbReference type="Proteomes" id="UP000246569">
    <property type="component" value="Unassembled WGS sequence"/>
</dbReference>